<dbReference type="OrthoDB" id="3390284at2"/>
<accession>A0A2P2GG90</accession>
<comment type="caution">
    <text evidence="1">The sequence shown here is derived from an EMBL/GenBank/DDBJ whole genome shotgun (WGS) entry which is preliminary data.</text>
</comment>
<dbReference type="AlphaFoldDB" id="A0A2P2GG90"/>
<dbReference type="RefSeq" id="WP_046910886.1">
    <property type="nucleotide sequence ID" value="NZ_BAAAXG010000026.1"/>
</dbReference>
<reference evidence="1 2" key="1">
    <citation type="submission" date="2015-05" db="EMBL/GenBank/DDBJ databases">
        <title>Draft Genome assembly of Streptomyces showdoensis.</title>
        <authorList>
            <person name="Thapa K.K."/>
            <person name="Metsa-Ketela M."/>
        </authorList>
    </citation>
    <scope>NUCLEOTIDE SEQUENCE [LARGE SCALE GENOMIC DNA]</scope>
    <source>
        <strain evidence="1 2">ATCC 15227</strain>
    </source>
</reference>
<name>A0A2P2GG90_STREW</name>
<organism evidence="1 2">
    <name type="scientific">Streptomyces showdoensis</name>
    <dbReference type="NCBI Taxonomy" id="68268"/>
    <lineage>
        <taxon>Bacteria</taxon>
        <taxon>Bacillati</taxon>
        <taxon>Actinomycetota</taxon>
        <taxon>Actinomycetes</taxon>
        <taxon>Kitasatosporales</taxon>
        <taxon>Streptomycetaceae</taxon>
        <taxon>Streptomyces</taxon>
    </lineage>
</organism>
<dbReference type="EMBL" id="LAQS01000056">
    <property type="protein sequence ID" value="KKZ70523.1"/>
    <property type="molecule type" value="Genomic_DNA"/>
</dbReference>
<evidence type="ECO:0000313" key="1">
    <source>
        <dbReference type="EMBL" id="KKZ70523.1"/>
    </source>
</evidence>
<protein>
    <submittedName>
        <fullName evidence="1">Uncharacterized protein</fullName>
    </submittedName>
</protein>
<gene>
    <name evidence="1" type="ORF">VO63_28340</name>
</gene>
<proteinExistence type="predicted"/>
<keyword evidence="2" id="KW-1185">Reference proteome</keyword>
<dbReference type="Proteomes" id="UP000265325">
    <property type="component" value="Unassembled WGS sequence"/>
</dbReference>
<sequence>MDHAGRLAPAGLVFLELLDLKLPLVPPALANLATGYQQRAGQCSVATVERTEPDFLTKANDSWFELCRAGGLIGDDGEFLVAVPLDEDGRDLWWARVRLAESWDLVGEGSVTALGLGFGSPEFTTLSVKGDVAAFCASHELAVITVVAAGFSSLPDLRKHAEWVASQQRISEQEKAAAGRWLEASGD</sequence>
<evidence type="ECO:0000313" key="2">
    <source>
        <dbReference type="Proteomes" id="UP000265325"/>
    </source>
</evidence>